<organism evidence="13 14">
    <name type="scientific">Rhodotorula taiwanensis</name>
    <dbReference type="NCBI Taxonomy" id="741276"/>
    <lineage>
        <taxon>Eukaryota</taxon>
        <taxon>Fungi</taxon>
        <taxon>Dikarya</taxon>
        <taxon>Basidiomycota</taxon>
        <taxon>Pucciniomycotina</taxon>
        <taxon>Microbotryomycetes</taxon>
        <taxon>Sporidiobolales</taxon>
        <taxon>Sporidiobolaceae</taxon>
        <taxon>Rhodotorula</taxon>
    </lineage>
</organism>
<dbReference type="Pfam" id="PF07500">
    <property type="entry name" value="TFIIS_M"/>
    <property type="match status" value="1"/>
</dbReference>
<proteinExistence type="predicted"/>
<feature type="region of interest" description="Disordered" evidence="9">
    <location>
        <begin position="644"/>
        <end position="726"/>
    </location>
</feature>
<dbReference type="EMBL" id="PJQD01000060">
    <property type="protein sequence ID" value="POY72054.1"/>
    <property type="molecule type" value="Genomic_DNA"/>
</dbReference>
<dbReference type="GO" id="GO:0046872">
    <property type="term" value="F:metal ion binding"/>
    <property type="evidence" value="ECO:0007669"/>
    <property type="project" value="UniProtKB-KW"/>
</dbReference>
<dbReference type="Pfam" id="PF00412">
    <property type="entry name" value="LIM"/>
    <property type="match status" value="2"/>
</dbReference>
<dbReference type="SMART" id="SM00132">
    <property type="entry name" value="LIM"/>
    <property type="match status" value="3"/>
</dbReference>
<gene>
    <name evidence="13" type="ORF">BMF94_4924</name>
</gene>
<keyword evidence="5 7" id="KW-0440">LIM domain</keyword>
<sequence length="978" mass="104733">MLGVDAVKRLGQALTTAAEQGKVKDCLKVLDELEKGVEPTEAFLKATKIGVLVNKVGRQPEGDERVSRAAKTLVKEWKLRLHKDPSIDKKAIELAASAGLPSAASDASSAASPSHDSPPVVDQEVPIEFEVMANLQPLGSKRPAPSLVESARSKPLPIPTKTVRHRKRSPPSDGSGGDKATPPPSKRVKTEPARAQQKGAEPAARTHKTDKVDLSAVFMATVNCPQKQFKTRVTACQALYDALAHGSDAAVDRLVELALDIEVAMWRKAEHDKGAGKAQQAYTQHVRSLYQHIRSDKTPWVRQQLLDNELIPEQLVEMTPSQFKTTEQRELDEAIQKQAMKEACFSTRSIEEEMRTTVMWRGGGSYVAKSTPPSTSSGLVSTSVPSATSTSGTTSVLSAGVAPLASPSTSRLAQSFLQEGDGELSSVFGSVLSPRDSWQCAACTEKFRQEEVIYPHPDAKHDTTKSEVFFCRQCFADRFRKGNCKKCKHAVLSDAPFVKHDGNLWHQECYACSYCSDPATEPVIDFAGMPSCEACFDAEAYKTCGIPPSPHLGQSEFFQSAPILPAPSKWGRPSLATSPVSSSSAANKSVWSSRAGAAIDATPKPGTQSTKLSRLQLERDNSPIAPSLNELGDKLQRVGLQGSPWRKPAVDTAQRSHPALNAPTMSTRRPLPTIPSVATDSPTAASTSRSTSPTKPSFVRQQHAPPSTPAAKPAPVRSPESRTTCTVCSAPLGDDEVVELASDGTRMHSACFCCGGCGEQLGSGRFIETEARWWHHACAPAPKRYRSIVTSLKEEPRGEAEEQEVEPVEPDADDAGCASCTRALGYSRCITVPRTGKMYHEACFRCAACTRVFKGGSGEKGFVEGKDGLPYHADCVPVSRVTPSSPQDGAPTSSSLPTSRSIRSLPDSHALPPKYTIPSSPTKAVEPSLFSRRPRPPAGLGGLLICAGCSVRATDKETVAANAGSAKMGSCGARRAGR</sequence>
<dbReference type="InterPro" id="IPR017923">
    <property type="entry name" value="TFIIS_N"/>
</dbReference>
<dbReference type="GO" id="GO:0003712">
    <property type="term" value="F:transcription coregulator activity"/>
    <property type="evidence" value="ECO:0007669"/>
    <property type="project" value="TreeGrafter"/>
</dbReference>
<dbReference type="GO" id="GO:0005634">
    <property type="term" value="C:nucleus"/>
    <property type="evidence" value="ECO:0007669"/>
    <property type="project" value="UniProtKB-SubCell"/>
</dbReference>
<dbReference type="OrthoDB" id="1112565at2759"/>
<evidence type="ECO:0000259" key="11">
    <source>
        <dbReference type="PROSITE" id="PS51319"/>
    </source>
</evidence>
<dbReference type="Proteomes" id="UP000237144">
    <property type="component" value="Unassembled WGS sequence"/>
</dbReference>
<dbReference type="PROSITE" id="PS51321">
    <property type="entry name" value="TFIIS_CENTRAL"/>
    <property type="match status" value="1"/>
</dbReference>
<dbReference type="GO" id="GO:0006351">
    <property type="term" value="P:DNA-templated transcription"/>
    <property type="evidence" value="ECO:0007669"/>
    <property type="project" value="InterPro"/>
</dbReference>
<dbReference type="PROSITE" id="PS00028">
    <property type="entry name" value="ZINC_FINGER_C2H2_1"/>
    <property type="match status" value="1"/>
</dbReference>
<evidence type="ECO:0000256" key="4">
    <source>
        <dbReference type="ARBA" id="ARBA00022833"/>
    </source>
</evidence>
<feature type="region of interest" description="Disordered" evidence="9">
    <location>
        <begin position="136"/>
        <end position="208"/>
    </location>
</feature>
<feature type="compositionally biased region" description="Low complexity" evidence="9">
    <location>
        <begin position="675"/>
        <end position="697"/>
    </location>
</feature>
<protein>
    <submittedName>
        <fullName evidence="13">Uncharacterized protein</fullName>
    </submittedName>
</protein>
<dbReference type="InterPro" id="IPR013087">
    <property type="entry name" value="Znf_C2H2_type"/>
</dbReference>
<dbReference type="PANTHER" id="PTHR24205:SF16">
    <property type="entry name" value="GH01042P-RELATED"/>
    <property type="match status" value="1"/>
</dbReference>
<feature type="region of interest" description="Disordered" evidence="9">
    <location>
        <begin position="877"/>
        <end position="933"/>
    </location>
</feature>
<evidence type="ECO:0000259" key="12">
    <source>
        <dbReference type="PROSITE" id="PS51321"/>
    </source>
</evidence>
<evidence type="ECO:0000256" key="2">
    <source>
        <dbReference type="ARBA" id="ARBA00022723"/>
    </source>
</evidence>
<evidence type="ECO:0000256" key="7">
    <source>
        <dbReference type="PROSITE-ProRule" id="PRU00125"/>
    </source>
</evidence>
<reference evidence="13 14" key="1">
    <citation type="journal article" date="2018" name="Front. Microbiol.">
        <title>Prospects for Fungal Bioremediation of Acidic Radioactive Waste Sites: Characterization and Genome Sequence of Rhodotorula taiwanensis MD1149.</title>
        <authorList>
            <person name="Tkavc R."/>
            <person name="Matrosova V.Y."/>
            <person name="Grichenko O.E."/>
            <person name="Gostincar C."/>
            <person name="Volpe R.P."/>
            <person name="Klimenkova P."/>
            <person name="Gaidamakova E.K."/>
            <person name="Zhou C.E."/>
            <person name="Stewart B.J."/>
            <person name="Lyman M.G."/>
            <person name="Malfatti S.A."/>
            <person name="Rubinfeld B."/>
            <person name="Courtot M."/>
            <person name="Singh J."/>
            <person name="Dalgard C.L."/>
            <person name="Hamilton T."/>
            <person name="Frey K.G."/>
            <person name="Gunde-Cimerman N."/>
            <person name="Dugan L."/>
            <person name="Daly M.J."/>
        </authorList>
    </citation>
    <scope>NUCLEOTIDE SEQUENCE [LARGE SCALE GENOMIC DNA]</scope>
    <source>
        <strain evidence="13 14">MD1149</strain>
    </source>
</reference>
<evidence type="ECO:0000259" key="10">
    <source>
        <dbReference type="PROSITE" id="PS50023"/>
    </source>
</evidence>
<evidence type="ECO:0000256" key="6">
    <source>
        <dbReference type="ARBA" id="ARBA00023242"/>
    </source>
</evidence>
<evidence type="ECO:0000256" key="5">
    <source>
        <dbReference type="ARBA" id="ARBA00023038"/>
    </source>
</evidence>
<feature type="domain" description="TFIIS central" evidence="12">
    <location>
        <begin position="231"/>
        <end position="351"/>
    </location>
</feature>
<dbReference type="SUPFAM" id="SSF46942">
    <property type="entry name" value="Elongation factor TFIIS domain 2"/>
    <property type="match status" value="1"/>
</dbReference>
<dbReference type="GO" id="GO:0030695">
    <property type="term" value="F:GTPase regulator activity"/>
    <property type="evidence" value="ECO:0007669"/>
    <property type="project" value="UniProtKB-ARBA"/>
</dbReference>
<feature type="domain" description="LIM zinc-binding" evidence="10">
    <location>
        <begin position="815"/>
        <end position="882"/>
    </location>
</feature>
<dbReference type="PROSITE" id="PS51319">
    <property type="entry name" value="TFIIS_N"/>
    <property type="match status" value="1"/>
</dbReference>
<dbReference type="SMART" id="SM00510">
    <property type="entry name" value="TFS2M"/>
    <property type="match status" value="1"/>
</dbReference>
<dbReference type="InterPro" id="IPR001781">
    <property type="entry name" value="Znf_LIM"/>
</dbReference>
<accession>A0A2S5B5J6</accession>
<keyword evidence="3" id="KW-0677">Repeat</keyword>
<evidence type="ECO:0000313" key="13">
    <source>
        <dbReference type="EMBL" id="POY72054.1"/>
    </source>
</evidence>
<comment type="caution">
    <text evidence="13">The sequence shown here is derived from an EMBL/GenBank/DDBJ whole genome shotgun (WGS) entry which is preliminary data.</text>
</comment>
<dbReference type="STRING" id="741276.A0A2S5B5J6"/>
<feature type="region of interest" description="Disordered" evidence="9">
    <location>
        <begin position="597"/>
        <end position="630"/>
    </location>
</feature>
<feature type="compositionally biased region" description="Low complexity" evidence="9">
    <location>
        <begin position="379"/>
        <end position="392"/>
    </location>
</feature>
<keyword evidence="4 7" id="KW-0862">Zinc</keyword>
<dbReference type="PROSITE" id="PS00478">
    <property type="entry name" value="LIM_DOMAIN_1"/>
    <property type="match status" value="1"/>
</dbReference>
<feature type="domain" description="TFIIS N-terminal" evidence="11">
    <location>
        <begin position="5"/>
        <end position="84"/>
    </location>
</feature>
<dbReference type="AlphaFoldDB" id="A0A2S5B5J6"/>
<feature type="region of interest" description="Disordered" evidence="9">
    <location>
        <begin position="367"/>
        <end position="392"/>
    </location>
</feature>
<evidence type="ECO:0000256" key="1">
    <source>
        <dbReference type="ARBA" id="ARBA00004123"/>
    </source>
</evidence>
<feature type="domain" description="LIM zinc-binding" evidence="10">
    <location>
        <begin position="723"/>
        <end position="785"/>
    </location>
</feature>
<feature type="compositionally biased region" description="Low complexity" evidence="9">
    <location>
        <begin position="891"/>
        <end position="905"/>
    </location>
</feature>
<dbReference type="Gene3D" id="2.10.110.10">
    <property type="entry name" value="Cysteine Rich Protein"/>
    <property type="match status" value="3"/>
</dbReference>
<dbReference type="Pfam" id="PF08711">
    <property type="entry name" value="Med26"/>
    <property type="match status" value="1"/>
</dbReference>
<evidence type="ECO:0000256" key="8">
    <source>
        <dbReference type="PROSITE-ProRule" id="PRU00649"/>
    </source>
</evidence>
<dbReference type="InterPro" id="IPR003617">
    <property type="entry name" value="TFIIS/CRSP70_N_sub"/>
</dbReference>
<dbReference type="Gene3D" id="1.20.930.10">
    <property type="entry name" value="Conserved domain common to transcription factors TFIIS, elongin A, CRSP70"/>
    <property type="match status" value="1"/>
</dbReference>
<dbReference type="SMART" id="SM00509">
    <property type="entry name" value="TFS2N"/>
    <property type="match status" value="1"/>
</dbReference>
<dbReference type="InterPro" id="IPR035441">
    <property type="entry name" value="TFIIS/LEDGF_dom_sf"/>
</dbReference>
<name>A0A2S5B5J6_9BASI</name>
<dbReference type="InterPro" id="IPR003618">
    <property type="entry name" value="TFIIS_cen_dom"/>
</dbReference>
<comment type="subcellular location">
    <subcellularLocation>
        <location evidence="1 8">Nucleus</location>
    </subcellularLocation>
</comment>
<dbReference type="InterPro" id="IPR036575">
    <property type="entry name" value="TFIIS_cen_dom_sf"/>
</dbReference>
<dbReference type="PANTHER" id="PTHR24205">
    <property type="entry name" value="FOUR AND A HALF LIM DOMAINS PROTEIN"/>
    <property type="match status" value="1"/>
</dbReference>
<evidence type="ECO:0000256" key="9">
    <source>
        <dbReference type="SAM" id="MobiDB-lite"/>
    </source>
</evidence>
<keyword evidence="2 7" id="KW-0479">Metal-binding</keyword>
<keyword evidence="6 8" id="KW-0539">Nucleus</keyword>
<keyword evidence="14" id="KW-1185">Reference proteome</keyword>
<dbReference type="Gene3D" id="1.10.472.30">
    <property type="entry name" value="Transcription elongation factor S-II, central domain"/>
    <property type="match status" value="1"/>
</dbReference>
<evidence type="ECO:0000313" key="14">
    <source>
        <dbReference type="Proteomes" id="UP000237144"/>
    </source>
</evidence>
<evidence type="ECO:0000256" key="3">
    <source>
        <dbReference type="ARBA" id="ARBA00022737"/>
    </source>
</evidence>
<dbReference type="SUPFAM" id="SSF47676">
    <property type="entry name" value="Conserved domain common to transcription factors TFIIS, elongin A, CRSP70"/>
    <property type="match status" value="1"/>
</dbReference>
<dbReference type="PROSITE" id="PS50023">
    <property type="entry name" value="LIM_DOMAIN_2"/>
    <property type="match status" value="3"/>
</dbReference>
<feature type="domain" description="LIM zinc-binding" evidence="10">
    <location>
        <begin position="482"/>
        <end position="542"/>
    </location>
</feature>